<keyword evidence="3" id="KW-1185">Reference proteome</keyword>
<dbReference type="OrthoDB" id="1081711at2"/>
<protein>
    <submittedName>
        <fullName evidence="2">Helix-turn-helix transcriptional regulator</fullName>
    </submittedName>
</protein>
<dbReference type="RefSeq" id="WP_136403173.1">
    <property type="nucleotide sequence ID" value="NZ_SSNZ01000003.1"/>
</dbReference>
<feature type="domain" description="HTH cro/C1-type" evidence="1">
    <location>
        <begin position="17"/>
        <end position="71"/>
    </location>
</feature>
<dbReference type="AlphaFoldDB" id="A0A4S3ZYE0"/>
<dbReference type="SMART" id="SM00530">
    <property type="entry name" value="HTH_XRE"/>
    <property type="match status" value="1"/>
</dbReference>
<comment type="caution">
    <text evidence="2">The sequence shown here is derived from an EMBL/GenBank/DDBJ whole genome shotgun (WGS) entry which is preliminary data.</text>
</comment>
<evidence type="ECO:0000259" key="1">
    <source>
        <dbReference type="PROSITE" id="PS50943"/>
    </source>
</evidence>
<dbReference type="Gene3D" id="1.10.260.40">
    <property type="entry name" value="lambda repressor-like DNA-binding domains"/>
    <property type="match status" value="1"/>
</dbReference>
<evidence type="ECO:0000313" key="2">
    <source>
        <dbReference type="EMBL" id="THF50633.1"/>
    </source>
</evidence>
<dbReference type="SUPFAM" id="SSF47413">
    <property type="entry name" value="lambda repressor-like DNA-binding domains"/>
    <property type="match status" value="1"/>
</dbReference>
<name>A0A4S3ZYE0_9FLAO</name>
<dbReference type="InterPro" id="IPR001387">
    <property type="entry name" value="Cro/C1-type_HTH"/>
</dbReference>
<dbReference type="Proteomes" id="UP000307507">
    <property type="component" value="Unassembled WGS sequence"/>
</dbReference>
<proteinExistence type="predicted"/>
<gene>
    <name evidence="2" type="ORF">E6C50_10450</name>
</gene>
<sequence>MNKSLYSKEYRILREILYNLRTDNNMRQNDLAIQLRVPQSLISKIENGERRIDLIELKSFVEAMNMTLSEFITTFEQKLKSDETKRKI</sequence>
<accession>A0A4S3ZYE0</accession>
<dbReference type="Pfam" id="PF01381">
    <property type="entry name" value="HTH_3"/>
    <property type="match status" value="1"/>
</dbReference>
<dbReference type="EMBL" id="SSNZ01000003">
    <property type="protein sequence ID" value="THF50633.1"/>
    <property type="molecule type" value="Genomic_DNA"/>
</dbReference>
<dbReference type="CDD" id="cd00093">
    <property type="entry name" value="HTH_XRE"/>
    <property type="match status" value="1"/>
</dbReference>
<dbReference type="InterPro" id="IPR010982">
    <property type="entry name" value="Lambda_DNA-bd_dom_sf"/>
</dbReference>
<dbReference type="PROSITE" id="PS50943">
    <property type="entry name" value="HTH_CROC1"/>
    <property type="match status" value="1"/>
</dbReference>
<reference evidence="2 3" key="1">
    <citation type="submission" date="2019-04" db="EMBL/GenBank/DDBJ databases">
        <title>Flavobacterium sp. nov. isolated from construction timber.</title>
        <authorList>
            <person name="Lin S.-Y."/>
            <person name="Chang C.-T."/>
            <person name="Young C.-C."/>
        </authorList>
    </citation>
    <scope>NUCLEOTIDE SEQUENCE [LARGE SCALE GENOMIC DNA]</scope>
    <source>
        <strain evidence="2 3">CC-CTC003</strain>
    </source>
</reference>
<evidence type="ECO:0000313" key="3">
    <source>
        <dbReference type="Proteomes" id="UP000307507"/>
    </source>
</evidence>
<organism evidence="2 3">
    <name type="scientific">Flavobacterium supellecticarium</name>
    <dbReference type="NCBI Taxonomy" id="2565924"/>
    <lineage>
        <taxon>Bacteria</taxon>
        <taxon>Pseudomonadati</taxon>
        <taxon>Bacteroidota</taxon>
        <taxon>Flavobacteriia</taxon>
        <taxon>Flavobacteriales</taxon>
        <taxon>Flavobacteriaceae</taxon>
        <taxon>Flavobacterium</taxon>
    </lineage>
</organism>
<dbReference type="GO" id="GO:0003677">
    <property type="term" value="F:DNA binding"/>
    <property type="evidence" value="ECO:0007669"/>
    <property type="project" value="InterPro"/>
</dbReference>